<dbReference type="GO" id="GO:0005886">
    <property type="term" value="C:plasma membrane"/>
    <property type="evidence" value="ECO:0007669"/>
    <property type="project" value="TreeGrafter"/>
</dbReference>
<dbReference type="GO" id="GO:0045332">
    <property type="term" value="P:phospholipid translocation"/>
    <property type="evidence" value="ECO:0007669"/>
    <property type="project" value="TreeGrafter"/>
</dbReference>
<feature type="binding site" evidence="15">
    <location>
        <position position="1119"/>
    </location>
    <ligand>
        <name>ATP</name>
        <dbReference type="ChEBI" id="CHEBI:30616"/>
    </ligand>
</feature>
<dbReference type="Gene3D" id="3.40.50.1000">
    <property type="entry name" value="HAD superfamily/HAD-like"/>
    <property type="match status" value="1"/>
</dbReference>
<evidence type="ECO:0000256" key="6">
    <source>
        <dbReference type="ARBA" id="ARBA00022741"/>
    </source>
</evidence>
<evidence type="ECO:0000256" key="11">
    <source>
        <dbReference type="ARBA" id="ARBA00023136"/>
    </source>
</evidence>
<dbReference type="OMA" id="VSENEMF"/>
<feature type="binding site" evidence="15">
    <location>
        <position position="583"/>
    </location>
    <ligand>
        <name>ATP</name>
        <dbReference type="ChEBI" id="CHEBI:30616"/>
    </ligand>
</feature>
<dbReference type="SUPFAM" id="SSF81653">
    <property type="entry name" value="Calcium ATPase, transduction domain A"/>
    <property type="match status" value="1"/>
</dbReference>
<dbReference type="GO" id="GO:0005524">
    <property type="term" value="F:ATP binding"/>
    <property type="evidence" value="ECO:0007669"/>
    <property type="project" value="UniProtKB-UniRule"/>
</dbReference>
<dbReference type="PANTHER" id="PTHR24092">
    <property type="entry name" value="PROBABLE PHOSPHOLIPID-TRANSPORTING ATPASE"/>
    <property type="match status" value="1"/>
</dbReference>
<dbReference type="InterPro" id="IPR023298">
    <property type="entry name" value="ATPase_P-typ_TM_dom_sf"/>
</dbReference>
<evidence type="ECO:0000256" key="17">
    <source>
        <dbReference type="RuleBase" id="RU362033"/>
    </source>
</evidence>
<name>K1WTX3_MARBU</name>
<feature type="transmembrane region" description="Helical" evidence="17">
    <location>
        <begin position="473"/>
        <end position="495"/>
    </location>
</feature>
<feature type="region of interest" description="Disordered" evidence="18">
    <location>
        <begin position="1"/>
        <end position="82"/>
    </location>
</feature>
<reference evidence="22 23" key="1">
    <citation type="journal article" date="2012" name="BMC Genomics">
        <title>Sequencing the genome of Marssonina brunnea reveals fungus-poplar co-evolution.</title>
        <authorList>
            <person name="Zhu S."/>
            <person name="Cao Y.-Z."/>
            <person name="Jiang C."/>
            <person name="Tan B.-Y."/>
            <person name="Wang Z."/>
            <person name="Feng S."/>
            <person name="Zhang L."/>
            <person name="Su X.-H."/>
            <person name="Brejova B."/>
            <person name="Vinar T."/>
            <person name="Xu M."/>
            <person name="Wang M.-X."/>
            <person name="Zhang S.-G."/>
            <person name="Huang M.-R."/>
            <person name="Wu R."/>
            <person name="Zhou Y."/>
        </authorList>
    </citation>
    <scope>NUCLEOTIDE SEQUENCE [LARGE SCALE GENOMIC DNA]</scope>
    <source>
        <strain evidence="22 23">MB_m1</strain>
    </source>
</reference>
<evidence type="ECO:0000256" key="8">
    <source>
        <dbReference type="ARBA" id="ARBA00022842"/>
    </source>
</evidence>
<feature type="compositionally biased region" description="Gly residues" evidence="18">
    <location>
        <begin position="28"/>
        <end position="41"/>
    </location>
</feature>
<dbReference type="EMBL" id="JH921438">
    <property type="protein sequence ID" value="EKD16506.1"/>
    <property type="molecule type" value="Genomic_DNA"/>
</dbReference>
<evidence type="ECO:0000313" key="22">
    <source>
        <dbReference type="EMBL" id="EKD16506.1"/>
    </source>
</evidence>
<proteinExistence type="inferred from homology"/>
<feature type="binding site" evidence="16">
    <location>
        <position position="1140"/>
    </location>
    <ligand>
        <name>Mg(2+)</name>
        <dbReference type="ChEBI" id="CHEBI:18420"/>
    </ligand>
</feature>
<feature type="domain" description="P-type ATPase A" evidence="19">
    <location>
        <begin position="314"/>
        <end position="386"/>
    </location>
</feature>
<feature type="domain" description="P-type ATPase C-terminal" evidence="21">
    <location>
        <begin position="1166"/>
        <end position="1420"/>
    </location>
</feature>
<dbReference type="InterPro" id="IPR044492">
    <property type="entry name" value="P_typ_ATPase_HD_dom"/>
</dbReference>
<dbReference type="InterPro" id="IPR001757">
    <property type="entry name" value="P_typ_ATPase"/>
</dbReference>
<evidence type="ECO:0000259" key="19">
    <source>
        <dbReference type="Pfam" id="PF00122"/>
    </source>
</evidence>
<dbReference type="NCBIfam" id="TIGR01494">
    <property type="entry name" value="ATPase_P-type"/>
    <property type="match status" value="1"/>
</dbReference>
<evidence type="ECO:0000313" key="23">
    <source>
        <dbReference type="Proteomes" id="UP000006753"/>
    </source>
</evidence>
<dbReference type="OrthoDB" id="377733at2759"/>
<keyword evidence="4 17" id="KW-0812">Transmembrane</keyword>
<dbReference type="Gene3D" id="2.70.150.10">
    <property type="entry name" value="Calcium-transporting ATPase, cytoplasmic transduction domain A"/>
    <property type="match status" value="1"/>
</dbReference>
<feature type="transmembrane region" description="Helical" evidence="17">
    <location>
        <begin position="516"/>
        <end position="536"/>
    </location>
</feature>
<feature type="region of interest" description="Disordered" evidence="18">
    <location>
        <begin position="616"/>
        <end position="687"/>
    </location>
</feature>
<organism evidence="22 23">
    <name type="scientific">Marssonina brunnea f. sp. multigermtubi (strain MB_m1)</name>
    <name type="common">Marssonina leaf spot fungus</name>
    <dbReference type="NCBI Taxonomy" id="1072389"/>
    <lineage>
        <taxon>Eukaryota</taxon>
        <taxon>Fungi</taxon>
        <taxon>Dikarya</taxon>
        <taxon>Ascomycota</taxon>
        <taxon>Pezizomycotina</taxon>
        <taxon>Leotiomycetes</taxon>
        <taxon>Helotiales</taxon>
        <taxon>Drepanopezizaceae</taxon>
        <taxon>Drepanopeziza</taxon>
    </lineage>
</organism>
<feature type="binding site" evidence="15">
    <location>
        <position position="945"/>
    </location>
    <ligand>
        <name>ATP</name>
        <dbReference type="ChEBI" id="CHEBI:30616"/>
    </ligand>
</feature>
<evidence type="ECO:0000256" key="4">
    <source>
        <dbReference type="ARBA" id="ARBA00022692"/>
    </source>
</evidence>
<comment type="catalytic activity">
    <reaction evidence="12 17">
        <text>ATP + H2O + phospholipidSide 1 = ADP + phosphate + phospholipidSide 2.</text>
        <dbReference type="EC" id="7.6.2.1"/>
    </reaction>
</comment>
<keyword evidence="5 16" id="KW-0479">Metal-binding</keyword>
<feature type="compositionally biased region" description="Polar residues" evidence="18">
    <location>
        <begin position="134"/>
        <end position="144"/>
    </location>
</feature>
<feature type="region of interest" description="Disordered" evidence="18">
    <location>
        <begin position="834"/>
        <end position="905"/>
    </location>
</feature>
<dbReference type="FunCoup" id="K1WTX3">
    <property type="interactions" value="21"/>
</dbReference>
<dbReference type="KEGG" id="mbe:MBM_04975"/>
<feature type="binding site" evidence="15">
    <location>
        <position position="581"/>
    </location>
    <ligand>
        <name>ATP</name>
        <dbReference type="ChEBI" id="CHEBI:30616"/>
    </ligand>
</feature>
<evidence type="ECO:0000256" key="9">
    <source>
        <dbReference type="ARBA" id="ARBA00022967"/>
    </source>
</evidence>
<dbReference type="SFLD" id="SFLDF00027">
    <property type="entry name" value="p-type_atpase"/>
    <property type="match status" value="1"/>
</dbReference>
<feature type="binding site" evidence="15">
    <location>
        <position position="1143"/>
    </location>
    <ligand>
        <name>ATP</name>
        <dbReference type="ChEBI" id="CHEBI:30616"/>
    </ligand>
</feature>
<dbReference type="GO" id="GO:0000287">
    <property type="term" value="F:magnesium ion binding"/>
    <property type="evidence" value="ECO:0007669"/>
    <property type="project" value="UniProtKB-UniRule"/>
</dbReference>
<evidence type="ECO:0000256" key="10">
    <source>
        <dbReference type="ARBA" id="ARBA00022989"/>
    </source>
</evidence>
<feature type="binding site" evidence="15">
    <location>
        <position position="1025"/>
    </location>
    <ligand>
        <name>ATP</name>
        <dbReference type="ChEBI" id="CHEBI:30616"/>
    </ligand>
</feature>
<dbReference type="eggNOG" id="KOG0206">
    <property type="taxonomic scope" value="Eukaryota"/>
</dbReference>
<feature type="binding site" evidence="16">
    <location>
        <position position="1144"/>
    </location>
    <ligand>
        <name>Mg(2+)</name>
        <dbReference type="ChEBI" id="CHEBI:18420"/>
    </ligand>
</feature>
<evidence type="ECO:0000259" key="20">
    <source>
        <dbReference type="Pfam" id="PF16209"/>
    </source>
</evidence>
<dbReference type="Pfam" id="PF16212">
    <property type="entry name" value="PhoLip_ATPase_C"/>
    <property type="match status" value="1"/>
</dbReference>
<evidence type="ECO:0000256" key="13">
    <source>
        <dbReference type="ARBA" id="ARBA00049128"/>
    </source>
</evidence>
<feature type="binding site" evidence="15">
    <location>
        <position position="738"/>
    </location>
    <ligand>
        <name>ATP</name>
        <dbReference type="ChEBI" id="CHEBI:30616"/>
    </ligand>
</feature>
<dbReference type="FunFam" id="3.40.50.1000:FF:000172">
    <property type="entry name" value="Phospholipid-transporting ATPase"/>
    <property type="match status" value="1"/>
</dbReference>
<dbReference type="InterPro" id="IPR032630">
    <property type="entry name" value="P_typ_ATPase_c"/>
</dbReference>
<dbReference type="SUPFAM" id="SSF81665">
    <property type="entry name" value="Calcium ATPase, transmembrane domain M"/>
    <property type="match status" value="1"/>
</dbReference>
<feature type="compositionally biased region" description="Low complexity" evidence="18">
    <location>
        <begin position="42"/>
        <end position="60"/>
    </location>
</feature>
<dbReference type="PANTHER" id="PTHR24092:SF174">
    <property type="entry name" value="PHOSPHOLIPID-TRANSPORTING ATPASE DNF3-RELATED"/>
    <property type="match status" value="1"/>
</dbReference>
<keyword evidence="6 15" id="KW-0547">Nucleotide-binding</keyword>
<gene>
    <name evidence="22" type="ORF">MBM_04975</name>
</gene>
<dbReference type="HOGENOM" id="CLU_000846_5_2_1"/>
<protein>
    <recommendedName>
        <fullName evidence="17">Phospholipid-transporting ATPase</fullName>
        <ecNumber evidence="17">7.6.2.1</ecNumber>
    </recommendedName>
</protein>
<dbReference type="InterPro" id="IPR008250">
    <property type="entry name" value="ATPase_P-typ_transduc_dom_A_sf"/>
</dbReference>
<dbReference type="Pfam" id="PF00122">
    <property type="entry name" value="E1-E2_ATPase"/>
    <property type="match status" value="1"/>
</dbReference>
<keyword evidence="11 17" id="KW-0472">Membrane</keyword>
<dbReference type="PRINTS" id="PR00119">
    <property type="entry name" value="CATATPASE"/>
</dbReference>
<comment type="similarity">
    <text evidence="3 17">Belongs to the cation transport ATPase (P-type) (TC 3.A.3) family. Type IV subfamily.</text>
</comment>
<evidence type="ECO:0000256" key="18">
    <source>
        <dbReference type="SAM" id="MobiDB-lite"/>
    </source>
</evidence>
<dbReference type="InterPro" id="IPR018303">
    <property type="entry name" value="ATPase_P-typ_P_site"/>
</dbReference>
<feature type="compositionally biased region" description="Low complexity" evidence="18">
    <location>
        <begin position="15"/>
        <end position="27"/>
    </location>
</feature>
<keyword evidence="23" id="KW-1185">Reference proteome</keyword>
<feature type="binding site" evidence="15">
    <location>
        <position position="1144"/>
    </location>
    <ligand>
        <name>ATP</name>
        <dbReference type="ChEBI" id="CHEBI:30616"/>
    </ligand>
</feature>
<dbReference type="GO" id="GO:0005802">
    <property type="term" value="C:trans-Golgi network"/>
    <property type="evidence" value="ECO:0007669"/>
    <property type="project" value="TreeGrafter"/>
</dbReference>
<dbReference type="STRING" id="1072389.K1WTX3"/>
<keyword evidence="7 15" id="KW-0067">ATP-binding</keyword>
<dbReference type="PROSITE" id="PS00154">
    <property type="entry name" value="ATPASE_E1_E2"/>
    <property type="match status" value="1"/>
</dbReference>
<feature type="domain" description="P-type ATPase N-terminal" evidence="20">
    <location>
        <begin position="215"/>
        <end position="272"/>
    </location>
</feature>
<feature type="transmembrane region" description="Helical" evidence="17">
    <location>
        <begin position="1351"/>
        <end position="1370"/>
    </location>
</feature>
<feature type="active site" description="4-aspartylphosphate intermediate" evidence="14">
    <location>
        <position position="581"/>
    </location>
</feature>
<feature type="compositionally biased region" description="Basic and acidic residues" evidence="18">
    <location>
        <begin position="834"/>
        <end position="849"/>
    </location>
</feature>
<evidence type="ECO:0000256" key="2">
    <source>
        <dbReference type="ARBA" id="ARBA00004308"/>
    </source>
</evidence>
<keyword evidence="8 16" id="KW-0460">Magnesium</keyword>
<dbReference type="SFLD" id="SFLDS00003">
    <property type="entry name" value="Haloacid_Dehalogenase"/>
    <property type="match status" value="1"/>
</dbReference>
<dbReference type="SUPFAM" id="SSF56784">
    <property type="entry name" value="HAD-like"/>
    <property type="match status" value="1"/>
</dbReference>
<dbReference type="InterPro" id="IPR023299">
    <property type="entry name" value="ATPase_P-typ_cyto_dom_N"/>
</dbReference>
<evidence type="ECO:0000256" key="3">
    <source>
        <dbReference type="ARBA" id="ARBA00008109"/>
    </source>
</evidence>
<evidence type="ECO:0000256" key="7">
    <source>
        <dbReference type="ARBA" id="ARBA00022840"/>
    </source>
</evidence>
<feature type="compositionally biased region" description="Polar residues" evidence="18">
    <location>
        <begin position="661"/>
        <end position="679"/>
    </location>
</feature>
<evidence type="ECO:0000256" key="16">
    <source>
        <dbReference type="PIRSR" id="PIRSR606539-3"/>
    </source>
</evidence>
<feature type="binding site" evidence="15">
    <location>
        <position position="1026"/>
    </location>
    <ligand>
        <name>ATP</name>
        <dbReference type="ChEBI" id="CHEBI:30616"/>
    </ligand>
</feature>
<dbReference type="Pfam" id="PF13246">
    <property type="entry name" value="Cation_ATPase"/>
    <property type="match status" value="1"/>
</dbReference>
<dbReference type="InterPro" id="IPR023214">
    <property type="entry name" value="HAD_sf"/>
</dbReference>
<dbReference type="InterPro" id="IPR059000">
    <property type="entry name" value="ATPase_P-type_domA"/>
</dbReference>
<keyword evidence="10 17" id="KW-1133">Transmembrane helix</keyword>
<feature type="binding site" evidence="16">
    <location>
        <position position="583"/>
    </location>
    <ligand>
        <name>Mg(2+)</name>
        <dbReference type="ChEBI" id="CHEBI:18420"/>
    </ligand>
</feature>
<dbReference type="GO" id="GO:0140326">
    <property type="term" value="F:ATPase-coupled intramembrane lipid transporter activity"/>
    <property type="evidence" value="ECO:0007669"/>
    <property type="project" value="UniProtKB-EC"/>
</dbReference>
<dbReference type="InParanoid" id="K1WTX3"/>
<feature type="transmembrane region" description="Helical" evidence="17">
    <location>
        <begin position="1280"/>
        <end position="1299"/>
    </location>
</feature>
<feature type="transmembrane region" description="Helical" evidence="17">
    <location>
        <begin position="1319"/>
        <end position="1339"/>
    </location>
</feature>
<feature type="binding site" evidence="15">
    <location>
        <position position="1027"/>
    </location>
    <ligand>
        <name>ATP</name>
        <dbReference type="ChEBI" id="CHEBI:30616"/>
    </ligand>
</feature>
<accession>K1WTX3</accession>
<dbReference type="InterPro" id="IPR032631">
    <property type="entry name" value="P-type_ATPase_N"/>
</dbReference>
<evidence type="ECO:0000256" key="1">
    <source>
        <dbReference type="ARBA" id="ARBA00004141"/>
    </source>
</evidence>
<comment type="subcellular location">
    <subcellularLocation>
        <location evidence="2">Endomembrane system</location>
    </subcellularLocation>
    <subcellularLocation>
        <location evidence="1 17">Membrane</location>
        <topology evidence="1 17">Multi-pass membrane protein</topology>
    </subcellularLocation>
</comment>
<feature type="compositionally biased region" description="Gly residues" evidence="18">
    <location>
        <begin position="1"/>
        <end position="14"/>
    </location>
</feature>
<evidence type="ECO:0000256" key="14">
    <source>
        <dbReference type="PIRSR" id="PIRSR606539-1"/>
    </source>
</evidence>
<dbReference type="GO" id="GO:0006892">
    <property type="term" value="P:post-Golgi vesicle-mediated transport"/>
    <property type="evidence" value="ECO:0007669"/>
    <property type="project" value="TreeGrafter"/>
</dbReference>
<comment type="catalytic activity">
    <reaction evidence="13">
        <text>a 1,2-diacyl-sn-glycero-3-phosphoethanolamine(out) + ATP + H2O = a 1,2-diacyl-sn-glycero-3-phosphoethanolamine(in) + ADP + phosphate + H(+)</text>
        <dbReference type="Rhea" id="RHEA:66132"/>
        <dbReference type="ChEBI" id="CHEBI:15377"/>
        <dbReference type="ChEBI" id="CHEBI:15378"/>
        <dbReference type="ChEBI" id="CHEBI:30616"/>
        <dbReference type="ChEBI" id="CHEBI:43474"/>
        <dbReference type="ChEBI" id="CHEBI:64612"/>
        <dbReference type="ChEBI" id="CHEBI:456216"/>
    </reaction>
    <physiologicalReaction direction="left-to-right" evidence="13">
        <dbReference type="Rhea" id="RHEA:66133"/>
    </physiologicalReaction>
</comment>
<dbReference type="Gene3D" id="3.40.1110.10">
    <property type="entry name" value="Calcium-transporting ATPase, cytoplasmic domain N"/>
    <property type="match status" value="1"/>
</dbReference>
<feature type="transmembrane region" description="Helical" evidence="17">
    <location>
        <begin position="1390"/>
        <end position="1407"/>
    </location>
</feature>
<feature type="binding site" evidence="15">
    <location>
        <position position="582"/>
    </location>
    <ligand>
        <name>ATP</name>
        <dbReference type="ChEBI" id="CHEBI:30616"/>
    </ligand>
</feature>
<feature type="binding site" evidence="16">
    <location>
        <position position="581"/>
    </location>
    <ligand>
        <name>Mg(2+)</name>
        <dbReference type="ChEBI" id="CHEBI:18420"/>
    </ligand>
</feature>
<dbReference type="EC" id="7.6.2.1" evidence="17"/>
<feature type="binding site" evidence="15">
    <location>
        <position position="806"/>
    </location>
    <ligand>
        <name>ATP</name>
        <dbReference type="ChEBI" id="CHEBI:30616"/>
    </ligand>
</feature>
<dbReference type="InterPro" id="IPR036412">
    <property type="entry name" value="HAD-like_sf"/>
</dbReference>
<dbReference type="InterPro" id="IPR006539">
    <property type="entry name" value="P-type_ATPase_IV"/>
</dbReference>
<sequence length="1460" mass="161443">MPGTPGCEGSGTGDGRVPAARAGNARADGGGSGGGGVGIVAGAGSLAPSSLSPSGSSGVAHQPSTGTARRIPPAPKTRSRGFSLRRAAFARNLALSDQNAVELDPEQGALPALAEPAEVKGHVEEEVAGRLDALSSSPGKQETVLSHGKHSKPSSVTPPGDGGIWAQRKRHAAKFKSSVIEIFKIITRNRDIPPSKNGRHIDLDPTFKGQRIDERTGKGYIGNTITSSRYNFFNFLPRQIIFQFSRVSNFYFLCVSILQLTGFSTTGTYSTIVPLMVFVSIAIAKEGYDDYRRHVMDRVENRSKVEVLRIKDAGDASWLTVKWYEVKVGDIVKLGRNDAIPADLVLIYADGPNGLAYIDTAALDGESNLKAKQAPTMLRESCQSESDVPRCRAHIVVEDPNIDLYNFDGQITIDGKTLPLTGSEIIYRGSVLRNTSNAFGMVINTGEECKIRMNAMRNPRAKAPSMQHIVNQIVVIIACFVMLLTGLNLAAYRIWRSKEEDDATYLMGASIKEIDLFLSAFVMFSNMIPLSLYISLEIVKVGQMYMMGDIEMYDAESNTPMEPHTNTINEELGQVSHVFSDKTGTLTENIMRFRKMSVAGTAWLHDFDLRKPEAVERVPSKQPHPTAAESSKFPGYAKQISDPGSMELMDSEPTARHGSRMSRQATRESTSLYRQSSMPSEKREPTTEELVTYLQRGIHGAFAEKARFFLLAIALCHTALPETRADGEIDYQAMSPDELALVRGAKDLGYIVVDRPSQSVTILSKDGDKSTRETYQVLDVVEFSSKRKRMSIIIRFPDGKICLFCKGADSTILERLDPVTGAVQKDADIRRSMTAMRRSEAQEELRRGSQDSPRSSLSRPIVSRAGSYISRPSLARNRSTADGTPGMDALGRILNDSPRPSMAVSRKSSTLANSLMIDHVVAGDDSAILNATLRHIHDFATEGLRTLLYGHRYLGEEEYQTWKKAFHEASTSLVNRQELIDQASESLEKDLVLTGATAIEDELQKGVPETIEKLRRAGMPVWMLTGDKRETAINIGYSCKLITSYSDVVILDHEQKNVDSTVANALLDISQGQVAHCVVVVDGQTLADIEGNPTLMEEFFKLVIAANSIICCRASPTQKAFLVKTIRTKVKGSITLAVGDSANDIAMIQEAHVGIGISGKEGMQAARTSDYSIGQFRFLQRLLLVHGRWNYVRTAKYVLGTFWKEMMFFLTQTIYQPYNGFTGTSFYEYWTGSVVNVFFVALCIIILGVFDQDLSATTLLAIPELYRRGQRNVAFNLSKYAWWNLMALADAVIIFYTVYGLYGTAIFNDVFEDSSDLFAYGQLSFAVCIIVINTKLMFLVMHNRDITSFTAWFLGVLAWWLWNLALSGIYDPAASFYGVKHGFVDRFGRSALWWLTLLVATAAPLLWEIAVESVRVAYWPDEVDVFQELENDPMWRARFEAMVRGEEAREERESGDLKGS</sequence>
<dbReference type="GO" id="GO:0032456">
    <property type="term" value="P:endocytic recycling"/>
    <property type="evidence" value="ECO:0007669"/>
    <property type="project" value="TreeGrafter"/>
</dbReference>
<keyword evidence="9 17" id="KW-1278">Translocase</keyword>
<evidence type="ECO:0000256" key="5">
    <source>
        <dbReference type="ARBA" id="ARBA00022723"/>
    </source>
</evidence>
<dbReference type="Pfam" id="PF00702">
    <property type="entry name" value="Hydrolase"/>
    <property type="match status" value="1"/>
</dbReference>
<dbReference type="NCBIfam" id="TIGR01652">
    <property type="entry name" value="ATPase-Plipid"/>
    <property type="match status" value="2"/>
</dbReference>
<feature type="region of interest" description="Disordered" evidence="18">
    <location>
        <begin position="131"/>
        <end position="163"/>
    </location>
</feature>
<evidence type="ECO:0000256" key="15">
    <source>
        <dbReference type="PIRSR" id="PIRSR606539-2"/>
    </source>
</evidence>
<dbReference type="Pfam" id="PF16209">
    <property type="entry name" value="PhoLip_ATPase_N"/>
    <property type="match status" value="1"/>
</dbReference>
<comment type="cofactor">
    <cofactor evidence="16">
        <name>Mg(2+)</name>
        <dbReference type="ChEBI" id="CHEBI:18420"/>
    </cofactor>
</comment>
<dbReference type="SUPFAM" id="SSF81660">
    <property type="entry name" value="Metal cation-transporting ATPase, ATP-binding domain N"/>
    <property type="match status" value="1"/>
</dbReference>
<feature type="binding site" evidence="15">
    <location>
        <position position="783"/>
    </location>
    <ligand>
        <name>ATP</name>
        <dbReference type="ChEBI" id="CHEBI:30616"/>
    </ligand>
</feature>
<evidence type="ECO:0000259" key="21">
    <source>
        <dbReference type="Pfam" id="PF16212"/>
    </source>
</evidence>
<feature type="binding site" evidence="15">
    <location>
        <position position="1113"/>
    </location>
    <ligand>
        <name>ATP</name>
        <dbReference type="ChEBI" id="CHEBI:30616"/>
    </ligand>
</feature>
<evidence type="ECO:0000256" key="12">
    <source>
        <dbReference type="ARBA" id="ARBA00034036"/>
    </source>
</evidence>
<dbReference type="Proteomes" id="UP000006753">
    <property type="component" value="Unassembled WGS sequence"/>
</dbReference>
<feature type="transmembrane region" description="Helical" evidence="17">
    <location>
        <begin position="1229"/>
        <end position="1250"/>
    </location>
</feature>
<dbReference type="SFLD" id="SFLDG00002">
    <property type="entry name" value="C1.7:_P-type_atpase_like"/>
    <property type="match status" value="1"/>
</dbReference>
<dbReference type="GO" id="GO:0016887">
    <property type="term" value="F:ATP hydrolysis activity"/>
    <property type="evidence" value="ECO:0007669"/>
    <property type="project" value="InterPro"/>
</dbReference>